<dbReference type="AlphaFoldDB" id="A0A938WM27"/>
<protein>
    <recommendedName>
        <fullName evidence="4">Toxin-antitoxin system YwqK family antitoxin</fullName>
    </recommendedName>
</protein>
<dbReference type="Proteomes" id="UP000764045">
    <property type="component" value="Unassembled WGS sequence"/>
</dbReference>
<gene>
    <name evidence="2" type="ORF">H6B30_08200</name>
</gene>
<dbReference type="Gene3D" id="2.20.110.10">
    <property type="entry name" value="Histone H3 K4-specific methyltransferase SET7/9 N-terminal domain"/>
    <property type="match status" value="2"/>
</dbReference>
<reference evidence="2 3" key="1">
    <citation type="journal article" date="2021" name="Sci. Rep.">
        <title>The distribution of antibiotic resistance genes in chicken gut microbiota commensals.</title>
        <authorList>
            <person name="Juricova H."/>
            <person name="Matiasovicova J."/>
            <person name="Kubasova T."/>
            <person name="Cejkova D."/>
            <person name="Rychlik I."/>
        </authorList>
    </citation>
    <scope>NUCLEOTIDE SEQUENCE [LARGE SCALE GENOMIC DNA]</scope>
    <source>
        <strain evidence="2 3">An819</strain>
    </source>
</reference>
<evidence type="ECO:0000256" key="1">
    <source>
        <dbReference type="SAM" id="SignalP"/>
    </source>
</evidence>
<sequence>MKRIAMALALVGAVIAATAQKITEWKELLTVVDEHQRTVYYNRESGKPLKGEYRIKRGLDLETVKFKNGMMDGEYRRYRNGELREAGNYALGKRDGLFTEYHAGGKTVMKETPMSNGKIDGTIRTYFSNGALDTEKNYKMSVENGKERHFDKTDGKPVYEANYANGKKDGMEWKTTDDGHGMRSNILRHYKNGVLHGIYRNELMRNDGTLVYLVTGQYANGEKTGQWNECNCETGAVETKWHGKGNE</sequence>
<feature type="signal peptide" evidence="1">
    <location>
        <begin position="1"/>
        <end position="19"/>
    </location>
</feature>
<dbReference type="RefSeq" id="WP_205109457.1">
    <property type="nucleotide sequence ID" value="NZ_JACJJL010000011.1"/>
</dbReference>
<keyword evidence="1" id="KW-0732">Signal</keyword>
<feature type="chain" id="PRO_5038086658" description="Toxin-antitoxin system YwqK family antitoxin" evidence="1">
    <location>
        <begin position="20"/>
        <end position="247"/>
    </location>
</feature>
<evidence type="ECO:0008006" key="4">
    <source>
        <dbReference type="Google" id="ProtNLM"/>
    </source>
</evidence>
<name>A0A938WM27_9BACT</name>
<comment type="caution">
    <text evidence="2">The sequence shown here is derived from an EMBL/GenBank/DDBJ whole genome shotgun (WGS) entry which is preliminary data.</text>
</comment>
<organism evidence="2 3">
    <name type="scientific">Marseilla massiliensis</name>
    <dbReference type="NCBI Taxonomy" id="1841864"/>
    <lineage>
        <taxon>Bacteria</taxon>
        <taxon>Pseudomonadati</taxon>
        <taxon>Bacteroidota</taxon>
        <taxon>Bacteroidia</taxon>
        <taxon>Bacteroidales</taxon>
        <taxon>Prevotellaceae</taxon>
        <taxon>Marseilla</taxon>
    </lineage>
</organism>
<accession>A0A938WM27</accession>
<dbReference type="EMBL" id="JACJJL010000011">
    <property type="protein sequence ID" value="MBM6661729.1"/>
    <property type="molecule type" value="Genomic_DNA"/>
</dbReference>
<proteinExistence type="predicted"/>
<evidence type="ECO:0000313" key="2">
    <source>
        <dbReference type="EMBL" id="MBM6661729.1"/>
    </source>
</evidence>
<dbReference type="SUPFAM" id="SSF82185">
    <property type="entry name" value="Histone H3 K4-specific methyltransferase SET7/9 N-terminal domain"/>
    <property type="match status" value="2"/>
</dbReference>
<evidence type="ECO:0000313" key="3">
    <source>
        <dbReference type="Proteomes" id="UP000764045"/>
    </source>
</evidence>
<keyword evidence="3" id="KW-1185">Reference proteome</keyword>